<keyword evidence="2" id="KW-1133">Transmembrane helix</keyword>
<keyword evidence="2" id="KW-0812">Transmembrane</keyword>
<dbReference type="AlphaFoldDB" id="A0A5C3KWG1"/>
<dbReference type="OrthoDB" id="3070887at2759"/>
<feature type="compositionally biased region" description="Low complexity" evidence="1">
    <location>
        <begin position="233"/>
        <end position="245"/>
    </location>
</feature>
<feature type="region of interest" description="Disordered" evidence="1">
    <location>
        <begin position="71"/>
        <end position="96"/>
    </location>
</feature>
<gene>
    <name evidence="3" type="ORF">FA15DRAFT_136830</name>
</gene>
<feature type="compositionally biased region" description="Low complexity" evidence="1">
    <location>
        <begin position="71"/>
        <end position="88"/>
    </location>
</feature>
<evidence type="ECO:0000256" key="2">
    <source>
        <dbReference type="SAM" id="Phobius"/>
    </source>
</evidence>
<accession>A0A5C3KWG1</accession>
<evidence type="ECO:0000313" key="4">
    <source>
        <dbReference type="Proteomes" id="UP000307440"/>
    </source>
</evidence>
<protein>
    <submittedName>
        <fullName evidence="3">Uncharacterized protein</fullName>
    </submittedName>
</protein>
<feature type="region of interest" description="Disordered" evidence="1">
    <location>
        <begin position="230"/>
        <end position="252"/>
    </location>
</feature>
<feature type="region of interest" description="Disordered" evidence="1">
    <location>
        <begin position="312"/>
        <end position="344"/>
    </location>
</feature>
<dbReference type="Proteomes" id="UP000307440">
    <property type="component" value="Unassembled WGS sequence"/>
</dbReference>
<proteinExistence type="predicted"/>
<reference evidence="3 4" key="1">
    <citation type="journal article" date="2019" name="Nat. Ecol. Evol.">
        <title>Megaphylogeny resolves global patterns of mushroom evolution.</title>
        <authorList>
            <person name="Varga T."/>
            <person name="Krizsan K."/>
            <person name="Foldi C."/>
            <person name="Dima B."/>
            <person name="Sanchez-Garcia M."/>
            <person name="Sanchez-Ramirez S."/>
            <person name="Szollosi G.J."/>
            <person name="Szarkandi J.G."/>
            <person name="Papp V."/>
            <person name="Albert L."/>
            <person name="Andreopoulos W."/>
            <person name="Angelini C."/>
            <person name="Antonin V."/>
            <person name="Barry K.W."/>
            <person name="Bougher N.L."/>
            <person name="Buchanan P."/>
            <person name="Buyck B."/>
            <person name="Bense V."/>
            <person name="Catcheside P."/>
            <person name="Chovatia M."/>
            <person name="Cooper J."/>
            <person name="Damon W."/>
            <person name="Desjardin D."/>
            <person name="Finy P."/>
            <person name="Geml J."/>
            <person name="Haridas S."/>
            <person name="Hughes K."/>
            <person name="Justo A."/>
            <person name="Karasinski D."/>
            <person name="Kautmanova I."/>
            <person name="Kiss B."/>
            <person name="Kocsube S."/>
            <person name="Kotiranta H."/>
            <person name="LaButti K.M."/>
            <person name="Lechner B.E."/>
            <person name="Liimatainen K."/>
            <person name="Lipzen A."/>
            <person name="Lukacs Z."/>
            <person name="Mihaltcheva S."/>
            <person name="Morgado L.N."/>
            <person name="Niskanen T."/>
            <person name="Noordeloos M.E."/>
            <person name="Ohm R.A."/>
            <person name="Ortiz-Santana B."/>
            <person name="Ovrebo C."/>
            <person name="Racz N."/>
            <person name="Riley R."/>
            <person name="Savchenko A."/>
            <person name="Shiryaev A."/>
            <person name="Soop K."/>
            <person name="Spirin V."/>
            <person name="Szebenyi C."/>
            <person name="Tomsovsky M."/>
            <person name="Tulloss R.E."/>
            <person name="Uehling J."/>
            <person name="Grigoriev I.V."/>
            <person name="Vagvolgyi C."/>
            <person name="Papp T."/>
            <person name="Martin F.M."/>
            <person name="Miettinen O."/>
            <person name="Hibbett D.S."/>
            <person name="Nagy L.G."/>
        </authorList>
    </citation>
    <scope>NUCLEOTIDE SEQUENCE [LARGE SCALE GENOMIC DNA]</scope>
    <source>
        <strain evidence="3 4">CBS 121175</strain>
    </source>
</reference>
<evidence type="ECO:0000256" key="1">
    <source>
        <dbReference type="SAM" id="MobiDB-lite"/>
    </source>
</evidence>
<keyword evidence="4" id="KW-1185">Reference proteome</keyword>
<feature type="compositionally biased region" description="Basic residues" evidence="1">
    <location>
        <begin position="335"/>
        <end position="344"/>
    </location>
</feature>
<evidence type="ECO:0000313" key="3">
    <source>
        <dbReference type="EMBL" id="TFK20258.1"/>
    </source>
</evidence>
<sequence>MPGATVRNSVAHHKQLYQQPEEGRDDYYHYYLASQRRVSRWVDQTQSSLKSYYRGDVKDGYPDPTMEFTEATAAATPSRSHSSSSRTRTGGDILKSKKSLAECSEGTLKESGGHGVDAYVALKEEAINVGSGSRASRAGTTIEIPIEDFRSEAYSARSGRPSIGPQKMFSRKLDFDEQTNVGASMVVAYPDTRTRSVIPDNEPTFTEVMARYGEPRGSFAKASMEALNAKEAPSVSPAKSRTSSSRRAKDPVVVKERPGDFDISWTYMQPILLLVASSMLFVTLIPSAAVVVAIAFIGGVLYVTDMVPDLFPRPRRSSSSPSSSSSRRRSEGGHRSTRSSRRSK</sequence>
<feature type="transmembrane region" description="Helical" evidence="2">
    <location>
        <begin position="271"/>
        <end position="304"/>
    </location>
</feature>
<name>A0A5C3KWG1_COPMA</name>
<organism evidence="3 4">
    <name type="scientific">Coprinopsis marcescibilis</name>
    <name type="common">Agaric fungus</name>
    <name type="synonym">Psathyrella marcescibilis</name>
    <dbReference type="NCBI Taxonomy" id="230819"/>
    <lineage>
        <taxon>Eukaryota</taxon>
        <taxon>Fungi</taxon>
        <taxon>Dikarya</taxon>
        <taxon>Basidiomycota</taxon>
        <taxon>Agaricomycotina</taxon>
        <taxon>Agaricomycetes</taxon>
        <taxon>Agaricomycetidae</taxon>
        <taxon>Agaricales</taxon>
        <taxon>Agaricineae</taxon>
        <taxon>Psathyrellaceae</taxon>
        <taxon>Coprinopsis</taxon>
    </lineage>
</organism>
<keyword evidence="2" id="KW-0472">Membrane</keyword>
<dbReference type="EMBL" id="ML210306">
    <property type="protein sequence ID" value="TFK20258.1"/>
    <property type="molecule type" value="Genomic_DNA"/>
</dbReference>